<protein>
    <submittedName>
        <fullName evidence="2">Astacin domain-containing protein</fullName>
    </submittedName>
</protein>
<name>A0A1I7Z797_9BILA</name>
<sequence length="70" mass="7984">MRDVLEQIALRTCLTFKDVSNHSEVQSNESTIAFENGTKCMDIEGIWRSWNSTVHASSTEREYRTVSSLS</sequence>
<evidence type="ECO:0000313" key="2">
    <source>
        <dbReference type="WBParaSite" id="L893_g23574.t1"/>
    </source>
</evidence>
<reference evidence="2" key="1">
    <citation type="submission" date="2016-11" db="UniProtKB">
        <authorList>
            <consortium name="WormBaseParasite"/>
        </authorList>
    </citation>
    <scope>IDENTIFICATION</scope>
</reference>
<dbReference type="Proteomes" id="UP000095287">
    <property type="component" value="Unplaced"/>
</dbReference>
<dbReference type="AlphaFoldDB" id="A0A1I7Z797"/>
<keyword evidence="1" id="KW-1185">Reference proteome</keyword>
<proteinExistence type="predicted"/>
<evidence type="ECO:0000313" key="1">
    <source>
        <dbReference type="Proteomes" id="UP000095287"/>
    </source>
</evidence>
<organism evidence="1 2">
    <name type="scientific">Steinernema glaseri</name>
    <dbReference type="NCBI Taxonomy" id="37863"/>
    <lineage>
        <taxon>Eukaryota</taxon>
        <taxon>Metazoa</taxon>
        <taxon>Ecdysozoa</taxon>
        <taxon>Nematoda</taxon>
        <taxon>Chromadorea</taxon>
        <taxon>Rhabditida</taxon>
        <taxon>Tylenchina</taxon>
        <taxon>Panagrolaimomorpha</taxon>
        <taxon>Strongyloidoidea</taxon>
        <taxon>Steinernematidae</taxon>
        <taxon>Steinernema</taxon>
    </lineage>
</organism>
<dbReference type="WBParaSite" id="L893_g23574.t1">
    <property type="protein sequence ID" value="L893_g23574.t1"/>
    <property type="gene ID" value="L893_g23574"/>
</dbReference>
<accession>A0A1I7Z797</accession>